<keyword evidence="2" id="KW-1185">Reference proteome</keyword>
<evidence type="ECO:0000313" key="2">
    <source>
        <dbReference type="Proteomes" id="UP000623958"/>
    </source>
</evidence>
<protein>
    <recommendedName>
        <fullName evidence="3">DUF3375 domain-containing protein</fullName>
    </recommendedName>
</protein>
<reference evidence="1" key="1">
    <citation type="journal article" date="2014" name="Int. J. Syst. Evol. Microbiol.">
        <title>Complete genome sequence of Corynebacterium casei LMG S-19264T (=DSM 44701T), isolated from a smear-ripened cheese.</title>
        <authorList>
            <consortium name="US DOE Joint Genome Institute (JGI-PGF)"/>
            <person name="Walter F."/>
            <person name="Albersmeier A."/>
            <person name="Kalinowski J."/>
            <person name="Ruckert C."/>
        </authorList>
    </citation>
    <scope>NUCLEOTIDE SEQUENCE</scope>
    <source>
        <strain evidence="1">JCM 13306</strain>
    </source>
</reference>
<gene>
    <name evidence="1" type="ORF">GCM10009090_33330</name>
</gene>
<comment type="caution">
    <text evidence="1">The sequence shown here is derived from an EMBL/GenBank/DDBJ whole genome shotgun (WGS) entry which is preliminary data.</text>
</comment>
<proteinExistence type="predicted"/>
<dbReference type="Pfam" id="PF11855">
    <property type="entry name" value="DUF3375"/>
    <property type="match status" value="1"/>
</dbReference>
<reference evidence="1" key="2">
    <citation type="submission" date="2020-09" db="EMBL/GenBank/DDBJ databases">
        <authorList>
            <person name="Sun Q."/>
            <person name="Ohkuma M."/>
        </authorList>
    </citation>
    <scope>NUCLEOTIDE SEQUENCE</scope>
    <source>
        <strain evidence="1">JCM 13306</strain>
    </source>
</reference>
<dbReference type="InterPro" id="IPR021804">
    <property type="entry name" value="DUF3375"/>
</dbReference>
<organism evidence="1 2">
    <name type="scientific">Xanthomonas boreopolis</name>
    <dbReference type="NCBI Taxonomy" id="86183"/>
    <lineage>
        <taxon>Bacteria</taxon>
        <taxon>Pseudomonadati</taxon>
        <taxon>Pseudomonadota</taxon>
        <taxon>Gammaproteobacteria</taxon>
        <taxon>Lysobacterales</taxon>
        <taxon>Lysobacteraceae</taxon>
        <taxon>Xanthomonas</taxon>
    </lineage>
</organism>
<sequence length="489" mass="55347">MKHAARIAHYRQLRDQPLWKLLAADHAPELIGLLQTLLLDGERRLGAAVLHERLQRQLDALRAEELSRELPRTAQAYIAHWLAQGWLERRLPEGAAEEEYELSRAAGQAIRFIAGLREYGSTATESRLSLVIQQLVQLAGQTESDPDARLAALRAERERIDAEIERVAAGKVAALDGKRALERTRDLIQLSDELVEDFHRVRDDFERLNREFRERIIDDEGARGDVLEKLFDGVDVIAESEAGRTFQAFWNLLNDPQQSSQLDAALEALLARGFARRLDRRERAFLRGLTTTLLERGGEVHTVMQHFARSLRGFVQSRGYLEQRRLNQLLKQAQAEALPLREKLHATAATGYTLPLSGARLRSLSQWRLHDPRVVQIDGSIEFADEAEISLDSIGDLVAQSEIDVRALRQDLHDLLGRHPRLSIGDTLRQRPAAQGLGSVIGYLSLGTRHGMVIQDQHETVQWEGGDGATRRARIPLVWFTQEKRDELV</sequence>
<dbReference type="AlphaFoldDB" id="A0A919FAV8"/>
<name>A0A919FAV8_9XANT</name>
<accession>A0A919FAV8</accession>
<dbReference type="RefSeq" id="WP_434026720.1">
    <property type="nucleotide sequence ID" value="NZ_BNBA01000036.1"/>
</dbReference>
<evidence type="ECO:0008006" key="3">
    <source>
        <dbReference type="Google" id="ProtNLM"/>
    </source>
</evidence>
<dbReference type="EMBL" id="BNBA01000036">
    <property type="protein sequence ID" value="GHH59324.1"/>
    <property type="molecule type" value="Genomic_DNA"/>
</dbReference>
<evidence type="ECO:0000313" key="1">
    <source>
        <dbReference type="EMBL" id="GHH59324.1"/>
    </source>
</evidence>
<dbReference type="Proteomes" id="UP000623958">
    <property type="component" value="Unassembled WGS sequence"/>
</dbReference>